<name>A0ABV4B574_9BURK</name>
<comment type="caution">
    <text evidence="8">The sequence shown here is derived from an EMBL/GenBank/DDBJ whole genome shotgun (WGS) entry which is preliminary data.</text>
</comment>
<dbReference type="Pfam" id="PF04138">
    <property type="entry name" value="GtrA_DPMS_TM"/>
    <property type="match status" value="1"/>
</dbReference>
<proteinExistence type="inferred from homology"/>
<evidence type="ECO:0000313" key="9">
    <source>
        <dbReference type="Proteomes" id="UP001562178"/>
    </source>
</evidence>
<keyword evidence="4 6" id="KW-1133">Transmembrane helix</keyword>
<organism evidence="8 9">
    <name type="scientific">Comamonas sediminis</name>
    <dbReference type="NCBI Taxonomy" id="1783360"/>
    <lineage>
        <taxon>Bacteria</taxon>
        <taxon>Pseudomonadati</taxon>
        <taxon>Pseudomonadota</taxon>
        <taxon>Betaproteobacteria</taxon>
        <taxon>Burkholderiales</taxon>
        <taxon>Comamonadaceae</taxon>
        <taxon>Comamonas</taxon>
    </lineage>
</organism>
<keyword evidence="9" id="KW-1185">Reference proteome</keyword>
<evidence type="ECO:0000313" key="8">
    <source>
        <dbReference type="EMBL" id="MEY2252031.1"/>
    </source>
</evidence>
<dbReference type="RefSeq" id="WP_369460279.1">
    <property type="nucleotide sequence ID" value="NZ_JBGBDC010000005.1"/>
</dbReference>
<dbReference type="PANTHER" id="PTHR38459:SF1">
    <property type="entry name" value="PROPHAGE BACTOPRENOL-LINKED GLUCOSE TRANSLOCASE HOMOLOG"/>
    <property type="match status" value="1"/>
</dbReference>
<evidence type="ECO:0000256" key="4">
    <source>
        <dbReference type="ARBA" id="ARBA00022989"/>
    </source>
</evidence>
<feature type="transmembrane region" description="Helical" evidence="6">
    <location>
        <begin position="12"/>
        <end position="31"/>
    </location>
</feature>
<dbReference type="EMBL" id="JBGBDC010000005">
    <property type="protein sequence ID" value="MEY2252031.1"/>
    <property type="molecule type" value="Genomic_DNA"/>
</dbReference>
<evidence type="ECO:0000259" key="7">
    <source>
        <dbReference type="Pfam" id="PF04138"/>
    </source>
</evidence>
<comment type="subcellular location">
    <subcellularLocation>
        <location evidence="1">Membrane</location>
        <topology evidence="1">Multi-pass membrane protein</topology>
    </subcellularLocation>
</comment>
<comment type="similarity">
    <text evidence="2">Belongs to the GtrA family.</text>
</comment>
<feature type="transmembrane region" description="Helical" evidence="6">
    <location>
        <begin position="104"/>
        <end position="125"/>
    </location>
</feature>
<dbReference type="PANTHER" id="PTHR38459">
    <property type="entry name" value="PROPHAGE BACTOPRENOL-LINKED GLUCOSE TRANSLOCASE HOMOLOG"/>
    <property type="match status" value="1"/>
</dbReference>
<reference evidence="8 9" key="1">
    <citation type="journal article" date="2016" name="Int. J. Syst. Evol. Microbiol.">
        <title>Description of Comamonas sediminis sp. nov., isolated from lagoon sediments.</title>
        <authorList>
            <person name="Subhash Y."/>
            <person name="Bang J.J."/>
            <person name="You T.H."/>
            <person name="Lee S.S."/>
        </authorList>
    </citation>
    <scope>NUCLEOTIDE SEQUENCE [LARGE SCALE GENOMIC DNA]</scope>
    <source>
        <strain evidence="8 9">JCM 31169</strain>
    </source>
</reference>
<evidence type="ECO:0000256" key="3">
    <source>
        <dbReference type="ARBA" id="ARBA00022692"/>
    </source>
</evidence>
<accession>A0ABV4B574</accession>
<keyword evidence="3 6" id="KW-0812">Transmembrane</keyword>
<evidence type="ECO:0000256" key="1">
    <source>
        <dbReference type="ARBA" id="ARBA00004141"/>
    </source>
</evidence>
<protein>
    <submittedName>
        <fullName evidence="8">GtrA family protein</fullName>
    </submittedName>
</protein>
<keyword evidence="5 6" id="KW-0472">Membrane</keyword>
<sequence>MNYFSLTPQVKRWLRFVVGGGMNTGFSYLIYLLGGLIFSYQVAYFIAYVSGIIFSYWFNARFVFHIPLSWKGLLSYPLVYLVQYLISALLLGSAVEYLGINKYIAPLAITLITLPLTYCMSKLLLGAGKNAPSRHSP</sequence>
<dbReference type="InterPro" id="IPR051401">
    <property type="entry name" value="GtrA_CellWall_Glycosyl"/>
</dbReference>
<feature type="transmembrane region" description="Helical" evidence="6">
    <location>
        <begin position="37"/>
        <end position="58"/>
    </location>
</feature>
<dbReference type="InterPro" id="IPR007267">
    <property type="entry name" value="GtrA_DPMS_TM"/>
</dbReference>
<gene>
    <name evidence="8" type="ORF">AB7A72_13520</name>
</gene>
<evidence type="ECO:0000256" key="2">
    <source>
        <dbReference type="ARBA" id="ARBA00009399"/>
    </source>
</evidence>
<evidence type="ECO:0000256" key="5">
    <source>
        <dbReference type="ARBA" id="ARBA00023136"/>
    </source>
</evidence>
<evidence type="ECO:0000256" key="6">
    <source>
        <dbReference type="SAM" id="Phobius"/>
    </source>
</evidence>
<dbReference type="Proteomes" id="UP001562178">
    <property type="component" value="Unassembled WGS sequence"/>
</dbReference>
<feature type="domain" description="GtrA/DPMS transmembrane" evidence="7">
    <location>
        <begin position="15"/>
        <end position="124"/>
    </location>
</feature>
<feature type="transmembrane region" description="Helical" evidence="6">
    <location>
        <begin position="78"/>
        <end position="98"/>
    </location>
</feature>